<accession>A0ABY8F6M0</accession>
<keyword evidence="3" id="KW-1185">Reference proteome</keyword>
<dbReference type="EMBL" id="CP120863">
    <property type="protein sequence ID" value="WFE90876.1"/>
    <property type="molecule type" value="Genomic_DNA"/>
</dbReference>
<keyword evidence="1" id="KW-0472">Membrane</keyword>
<keyword evidence="1" id="KW-0812">Transmembrane</keyword>
<evidence type="ECO:0000313" key="3">
    <source>
        <dbReference type="Proteomes" id="UP001209803"/>
    </source>
</evidence>
<name>A0ABY8F6M0_9HYPH</name>
<dbReference type="RefSeq" id="WP_265682995.1">
    <property type="nucleotide sequence ID" value="NZ_CP120863.1"/>
</dbReference>
<dbReference type="Proteomes" id="UP001209803">
    <property type="component" value="Chromosome"/>
</dbReference>
<protein>
    <submittedName>
        <fullName evidence="2">Uncharacterized protein</fullName>
    </submittedName>
</protein>
<evidence type="ECO:0000313" key="2">
    <source>
        <dbReference type="EMBL" id="WFE90876.1"/>
    </source>
</evidence>
<proteinExistence type="predicted"/>
<keyword evidence="1" id="KW-1133">Transmembrane helix</keyword>
<feature type="transmembrane region" description="Helical" evidence="1">
    <location>
        <begin position="54"/>
        <end position="76"/>
    </location>
</feature>
<evidence type="ECO:0000256" key="1">
    <source>
        <dbReference type="SAM" id="Phobius"/>
    </source>
</evidence>
<sequence>MSETPQKPTWQTIVVSLVLTGALAAIAYYVWIYANSSVRMLDLTKGTLLTDMRFFVGLLAVFLVLTFLNRIIGFILSKFGNGH</sequence>
<organism evidence="2 3">
    <name type="scientific">Roseibium porphyridii</name>
    <dbReference type="NCBI Taxonomy" id="2866279"/>
    <lineage>
        <taxon>Bacteria</taxon>
        <taxon>Pseudomonadati</taxon>
        <taxon>Pseudomonadota</taxon>
        <taxon>Alphaproteobacteria</taxon>
        <taxon>Hyphomicrobiales</taxon>
        <taxon>Stappiaceae</taxon>
        <taxon>Roseibium</taxon>
    </lineage>
</organism>
<gene>
    <name evidence="2" type="ORF">K1718_05890</name>
</gene>
<feature type="transmembrane region" description="Helical" evidence="1">
    <location>
        <begin position="12"/>
        <end position="34"/>
    </location>
</feature>
<reference evidence="2 3" key="1">
    <citation type="submission" date="2023-03" db="EMBL/GenBank/DDBJ databases">
        <title>Roseibium porphyridii sp. nov. and Roseibium rhodosorbium sp. nov. isolated from marine algae, Porphyridium cruentum and Rhodosorus marinus, respectively.</title>
        <authorList>
            <person name="Lee M.W."/>
            <person name="Choi B.J."/>
            <person name="Lee J.K."/>
            <person name="Choi D.G."/>
            <person name="Baek J.H."/>
            <person name="Bayburt H."/>
            <person name="Kim J.M."/>
            <person name="Han D.M."/>
            <person name="Kim K.H."/>
            <person name="Jeon C.O."/>
        </authorList>
    </citation>
    <scope>NUCLEOTIDE SEQUENCE [LARGE SCALE GENOMIC DNA]</scope>
    <source>
        <strain evidence="2 3">KMA01</strain>
    </source>
</reference>